<name>A0A4S8LV35_DENBC</name>
<proteinExistence type="predicted"/>
<evidence type="ECO:0000313" key="3">
    <source>
        <dbReference type="EMBL" id="THU93496.1"/>
    </source>
</evidence>
<dbReference type="SUPFAM" id="SSF48452">
    <property type="entry name" value="TPR-like"/>
    <property type="match status" value="1"/>
</dbReference>
<evidence type="ECO:0000256" key="1">
    <source>
        <dbReference type="ARBA" id="ARBA00022737"/>
    </source>
</evidence>
<evidence type="ECO:0000313" key="4">
    <source>
        <dbReference type="Proteomes" id="UP000297245"/>
    </source>
</evidence>
<protein>
    <submittedName>
        <fullName evidence="3">Uncharacterized protein</fullName>
    </submittedName>
</protein>
<keyword evidence="1" id="KW-0677">Repeat</keyword>
<organism evidence="3 4">
    <name type="scientific">Dendrothele bispora (strain CBS 962.96)</name>
    <dbReference type="NCBI Taxonomy" id="1314807"/>
    <lineage>
        <taxon>Eukaryota</taxon>
        <taxon>Fungi</taxon>
        <taxon>Dikarya</taxon>
        <taxon>Basidiomycota</taxon>
        <taxon>Agaricomycotina</taxon>
        <taxon>Agaricomycetes</taxon>
        <taxon>Agaricomycetidae</taxon>
        <taxon>Agaricales</taxon>
        <taxon>Agaricales incertae sedis</taxon>
        <taxon>Dendrothele</taxon>
    </lineage>
</organism>
<accession>A0A4S8LV35</accession>
<dbReference type="OrthoDB" id="1658288at2759"/>
<evidence type="ECO:0000256" key="2">
    <source>
        <dbReference type="ARBA" id="ARBA00022803"/>
    </source>
</evidence>
<dbReference type="AlphaFoldDB" id="A0A4S8LV35"/>
<dbReference type="Proteomes" id="UP000297245">
    <property type="component" value="Unassembled WGS sequence"/>
</dbReference>
<keyword evidence="4" id="KW-1185">Reference proteome</keyword>
<dbReference type="InterPro" id="IPR011990">
    <property type="entry name" value="TPR-like_helical_dom_sf"/>
</dbReference>
<sequence length="109" mass="12789">MRKGISLNLKQIYWKGALIYYFQEQYEKAITMNQQAQKYLKQSVNGFNADSMSWLGNIYYMQARFKEATEMISEAQQLFQEIGNELGVAECLERLGDIYAMQDKYDEAI</sequence>
<gene>
    <name evidence="3" type="ORF">K435DRAFT_861495</name>
</gene>
<dbReference type="EMBL" id="ML179248">
    <property type="protein sequence ID" value="THU93496.1"/>
    <property type="molecule type" value="Genomic_DNA"/>
</dbReference>
<keyword evidence="2" id="KW-0802">TPR repeat</keyword>
<dbReference type="PANTHER" id="PTHR45641">
    <property type="entry name" value="TETRATRICOPEPTIDE REPEAT PROTEIN (AFU_ORTHOLOGUE AFUA_6G03870)"/>
    <property type="match status" value="1"/>
</dbReference>
<dbReference type="Gene3D" id="1.25.40.10">
    <property type="entry name" value="Tetratricopeptide repeat domain"/>
    <property type="match status" value="1"/>
</dbReference>
<reference evidence="3 4" key="1">
    <citation type="journal article" date="2019" name="Nat. Ecol. Evol.">
        <title>Megaphylogeny resolves global patterns of mushroom evolution.</title>
        <authorList>
            <person name="Varga T."/>
            <person name="Krizsan K."/>
            <person name="Foldi C."/>
            <person name="Dima B."/>
            <person name="Sanchez-Garcia M."/>
            <person name="Sanchez-Ramirez S."/>
            <person name="Szollosi G.J."/>
            <person name="Szarkandi J.G."/>
            <person name="Papp V."/>
            <person name="Albert L."/>
            <person name="Andreopoulos W."/>
            <person name="Angelini C."/>
            <person name="Antonin V."/>
            <person name="Barry K.W."/>
            <person name="Bougher N.L."/>
            <person name="Buchanan P."/>
            <person name="Buyck B."/>
            <person name="Bense V."/>
            <person name="Catcheside P."/>
            <person name="Chovatia M."/>
            <person name="Cooper J."/>
            <person name="Damon W."/>
            <person name="Desjardin D."/>
            <person name="Finy P."/>
            <person name="Geml J."/>
            <person name="Haridas S."/>
            <person name="Hughes K."/>
            <person name="Justo A."/>
            <person name="Karasinski D."/>
            <person name="Kautmanova I."/>
            <person name="Kiss B."/>
            <person name="Kocsube S."/>
            <person name="Kotiranta H."/>
            <person name="LaButti K.M."/>
            <person name="Lechner B.E."/>
            <person name="Liimatainen K."/>
            <person name="Lipzen A."/>
            <person name="Lukacs Z."/>
            <person name="Mihaltcheva S."/>
            <person name="Morgado L.N."/>
            <person name="Niskanen T."/>
            <person name="Noordeloos M.E."/>
            <person name="Ohm R.A."/>
            <person name="Ortiz-Santana B."/>
            <person name="Ovrebo C."/>
            <person name="Racz N."/>
            <person name="Riley R."/>
            <person name="Savchenko A."/>
            <person name="Shiryaev A."/>
            <person name="Soop K."/>
            <person name="Spirin V."/>
            <person name="Szebenyi C."/>
            <person name="Tomsovsky M."/>
            <person name="Tulloss R.E."/>
            <person name="Uehling J."/>
            <person name="Grigoriev I.V."/>
            <person name="Vagvolgyi C."/>
            <person name="Papp T."/>
            <person name="Martin F.M."/>
            <person name="Miettinen O."/>
            <person name="Hibbett D.S."/>
            <person name="Nagy L.G."/>
        </authorList>
    </citation>
    <scope>NUCLEOTIDE SEQUENCE [LARGE SCALE GENOMIC DNA]</scope>
    <source>
        <strain evidence="3 4">CBS 962.96</strain>
    </source>
</reference>
<dbReference type="Pfam" id="PF13424">
    <property type="entry name" value="TPR_12"/>
    <property type="match status" value="1"/>
</dbReference>